<dbReference type="Proteomes" id="UP000324222">
    <property type="component" value="Unassembled WGS sequence"/>
</dbReference>
<dbReference type="EMBL" id="VSRR010001308">
    <property type="protein sequence ID" value="MPC24264.1"/>
    <property type="molecule type" value="Genomic_DNA"/>
</dbReference>
<sequence>MDMRASVRFPFLPMKILTHSMAPKNASKKASATMFPGGYGRTDILNKRSRVSTRTKATMYQPLRYSRI</sequence>
<proteinExistence type="predicted"/>
<gene>
    <name evidence="1" type="ORF">E2C01_017344</name>
</gene>
<keyword evidence="2" id="KW-1185">Reference proteome</keyword>
<dbReference type="AlphaFoldDB" id="A0A5B7DT47"/>
<comment type="caution">
    <text evidence="1">The sequence shown here is derived from an EMBL/GenBank/DDBJ whole genome shotgun (WGS) entry which is preliminary data.</text>
</comment>
<organism evidence="1 2">
    <name type="scientific">Portunus trituberculatus</name>
    <name type="common">Swimming crab</name>
    <name type="synonym">Neptunus trituberculatus</name>
    <dbReference type="NCBI Taxonomy" id="210409"/>
    <lineage>
        <taxon>Eukaryota</taxon>
        <taxon>Metazoa</taxon>
        <taxon>Ecdysozoa</taxon>
        <taxon>Arthropoda</taxon>
        <taxon>Crustacea</taxon>
        <taxon>Multicrustacea</taxon>
        <taxon>Malacostraca</taxon>
        <taxon>Eumalacostraca</taxon>
        <taxon>Eucarida</taxon>
        <taxon>Decapoda</taxon>
        <taxon>Pleocyemata</taxon>
        <taxon>Brachyura</taxon>
        <taxon>Eubrachyura</taxon>
        <taxon>Portunoidea</taxon>
        <taxon>Portunidae</taxon>
        <taxon>Portuninae</taxon>
        <taxon>Portunus</taxon>
    </lineage>
</organism>
<accession>A0A5B7DT47</accession>
<name>A0A5B7DT47_PORTR</name>
<evidence type="ECO:0000313" key="2">
    <source>
        <dbReference type="Proteomes" id="UP000324222"/>
    </source>
</evidence>
<evidence type="ECO:0000313" key="1">
    <source>
        <dbReference type="EMBL" id="MPC24264.1"/>
    </source>
</evidence>
<reference evidence="1 2" key="1">
    <citation type="submission" date="2019-05" db="EMBL/GenBank/DDBJ databases">
        <title>Another draft genome of Portunus trituberculatus and its Hox gene families provides insights of decapod evolution.</title>
        <authorList>
            <person name="Jeong J.-H."/>
            <person name="Song I."/>
            <person name="Kim S."/>
            <person name="Choi T."/>
            <person name="Kim D."/>
            <person name="Ryu S."/>
            <person name="Kim W."/>
        </authorList>
    </citation>
    <scope>NUCLEOTIDE SEQUENCE [LARGE SCALE GENOMIC DNA]</scope>
    <source>
        <tissue evidence="1">Muscle</tissue>
    </source>
</reference>
<protein>
    <submittedName>
        <fullName evidence="1">Uncharacterized protein</fullName>
    </submittedName>
</protein>